<feature type="compositionally biased region" description="Polar residues" evidence="2">
    <location>
        <begin position="60"/>
        <end position="76"/>
    </location>
</feature>
<accession>A0A0D2IGZ4</accession>
<dbReference type="InterPro" id="IPR019171">
    <property type="entry name" value="MIX23"/>
</dbReference>
<proteinExistence type="inferred from homology"/>
<dbReference type="STRING" id="1442369.A0A0D2IGZ4"/>
<dbReference type="PIRSF" id="PIRSF022603">
    <property type="entry name" value="UCP022603"/>
    <property type="match status" value="1"/>
</dbReference>
<gene>
    <name evidence="3" type="ORF">Z518_05891</name>
</gene>
<dbReference type="PANTHER" id="PTHR31905:SF2">
    <property type="entry name" value="PROTEIN MIX23"/>
    <property type="match status" value="1"/>
</dbReference>
<dbReference type="HOGENOM" id="CLU_081050_1_0_1"/>
<sequence>MSKPTSPPPQLTPQFCFNTRVLRDFLRLSRSSIDDSISTNLNALMTPSSTSPFDPSSTSIRNPSLPSSLNPRQPIPASTTQAFLDSVLFPSWDSRSSVISYCTSVATSPDPDDPDLIEREALNRKDADRIVDERLDPYSGRFFPREARTEQLAALLRNENAVEGIVRTRTWGIVTERCEGVEGTWEDAWEKWQRSKDKSP</sequence>
<dbReference type="Proteomes" id="UP000053617">
    <property type="component" value="Unassembled WGS sequence"/>
</dbReference>
<keyword evidence="4" id="KW-1185">Reference proteome</keyword>
<comment type="similarity">
    <text evidence="1">Belongs to the MIX23 family.</text>
</comment>
<feature type="compositionally biased region" description="Low complexity" evidence="2">
    <location>
        <begin position="46"/>
        <end position="59"/>
    </location>
</feature>
<dbReference type="InterPro" id="IPR016805">
    <property type="entry name" value="MIX23_fungal"/>
</dbReference>
<evidence type="ECO:0000256" key="2">
    <source>
        <dbReference type="SAM" id="MobiDB-lite"/>
    </source>
</evidence>
<dbReference type="Pfam" id="PF09774">
    <property type="entry name" value="MIX23"/>
    <property type="match status" value="1"/>
</dbReference>
<dbReference type="GeneID" id="25293962"/>
<dbReference type="AlphaFoldDB" id="A0A0D2IGZ4"/>
<dbReference type="GO" id="GO:0005758">
    <property type="term" value="C:mitochondrial intermembrane space"/>
    <property type="evidence" value="ECO:0007669"/>
    <property type="project" value="InterPro"/>
</dbReference>
<dbReference type="EMBL" id="KN847478">
    <property type="protein sequence ID" value="KIX05019.1"/>
    <property type="molecule type" value="Genomic_DNA"/>
</dbReference>
<dbReference type="PANTHER" id="PTHR31905">
    <property type="entry name" value="COILED-COIL DOMAIN-CONTAINING PROTEIN 58"/>
    <property type="match status" value="1"/>
</dbReference>
<evidence type="ECO:0000313" key="3">
    <source>
        <dbReference type="EMBL" id="KIX05019.1"/>
    </source>
</evidence>
<reference evidence="3 4" key="1">
    <citation type="submission" date="2015-01" db="EMBL/GenBank/DDBJ databases">
        <title>The Genome Sequence of Rhinocladiella mackenzie CBS 650.93.</title>
        <authorList>
            <consortium name="The Broad Institute Genomics Platform"/>
            <person name="Cuomo C."/>
            <person name="de Hoog S."/>
            <person name="Gorbushina A."/>
            <person name="Stielow B."/>
            <person name="Teixiera M."/>
            <person name="Abouelleil A."/>
            <person name="Chapman S.B."/>
            <person name="Priest M."/>
            <person name="Young S.K."/>
            <person name="Wortman J."/>
            <person name="Nusbaum C."/>
            <person name="Birren B."/>
        </authorList>
    </citation>
    <scope>NUCLEOTIDE SEQUENCE [LARGE SCALE GENOMIC DNA]</scope>
    <source>
        <strain evidence="3 4">CBS 650.93</strain>
    </source>
</reference>
<protein>
    <submittedName>
        <fullName evidence="3">Rhinocladiella mackenziei CBS 650.93 unplaced genomic scaffold supercont1.4, whole genome shotgun sequence</fullName>
    </submittedName>
</protein>
<organism evidence="3 4">
    <name type="scientific">Rhinocladiella mackenziei CBS 650.93</name>
    <dbReference type="NCBI Taxonomy" id="1442369"/>
    <lineage>
        <taxon>Eukaryota</taxon>
        <taxon>Fungi</taxon>
        <taxon>Dikarya</taxon>
        <taxon>Ascomycota</taxon>
        <taxon>Pezizomycotina</taxon>
        <taxon>Eurotiomycetes</taxon>
        <taxon>Chaetothyriomycetidae</taxon>
        <taxon>Chaetothyriales</taxon>
        <taxon>Herpotrichiellaceae</taxon>
        <taxon>Rhinocladiella</taxon>
    </lineage>
</organism>
<name>A0A0D2IGZ4_9EURO</name>
<dbReference type="VEuPathDB" id="FungiDB:Z518_05891"/>
<evidence type="ECO:0000313" key="4">
    <source>
        <dbReference type="Proteomes" id="UP000053617"/>
    </source>
</evidence>
<dbReference type="RefSeq" id="XP_013272155.1">
    <property type="nucleotide sequence ID" value="XM_013416701.1"/>
</dbReference>
<feature type="region of interest" description="Disordered" evidence="2">
    <location>
        <begin position="42"/>
        <end position="76"/>
    </location>
</feature>
<dbReference type="OrthoDB" id="5593818at2759"/>
<evidence type="ECO:0000256" key="1">
    <source>
        <dbReference type="ARBA" id="ARBA00024204"/>
    </source>
</evidence>